<evidence type="ECO:0000256" key="6">
    <source>
        <dbReference type="ARBA" id="ARBA00022679"/>
    </source>
</evidence>
<dbReference type="PROSITE" id="PS00109">
    <property type="entry name" value="PROTEIN_KINASE_TYR"/>
    <property type="match status" value="1"/>
</dbReference>
<comment type="caution">
    <text evidence="21">The sequence shown here is derived from an EMBL/GenBank/DDBJ whole genome shotgun (WGS) entry which is preliminary data.</text>
</comment>
<dbReference type="InterPro" id="IPR000959">
    <property type="entry name" value="POLO_box_dom"/>
</dbReference>
<dbReference type="InterPro" id="IPR033698">
    <property type="entry name" value="POLO_box_Plk4_2"/>
</dbReference>
<evidence type="ECO:0000256" key="3">
    <source>
        <dbReference type="ARBA" id="ARBA00020245"/>
    </source>
</evidence>
<feature type="region of interest" description="Disordered" evidence="16">
    <location>
        <begin position="324"/>
        <end position="381"/>
    </location>
</feature>
<dbReference type="InterPro" id="IPR008266">
    <property type="entry name" value="Tyr_kinase_AS"/>
</dbReference>
<evidence type="ECO:0000256" key="16">
    <source>
        <dbReference type="SAM" id="MobiDB-lite"/>
    </source>
</evidence>
<sequence length="955" mass="107559">MNAVSESIKDYRVYNLLGTGGFADVYRALCHTPDREEKEVAIKMIDKKKMKKACMSDRVRKEVEIHSRLKHPSVLQLYNYFEDSNYVYLVLELCHNGEMHRYLQSRAQPFAEDEARRFMRQIVDGILYLHSHGILHRDLSLSNLLLTKDMNVKIADFGLATQLQGPEEKHFTMCGTPNYISPEIAMRSAHGLESDVWSLGCMLYTFLVGHPPFDTDAVKSTLNRVISAEYHLPKNISPEARDLIQALLCKNPKDRIPLREILTHKFMLNKPSMKKVMKMPEMSMDSGRGTITSTKYSHSSNGHNKPMPAFHHKSEIAEDNEHYSHQHFGSDGRGSAWTSISQGSSIISRHPASPPVRERDSQSEEELRKTKHAMRPGVYNYNLQQTSQQLSNLMFTDTTDRSCGGQPPPSLKPDAPPRPYRPHHNPGSVSSSQSTSDFSLNATRKVLNFESESVSSSSHEILQYTYKDPANMQTQDLMQKVQNYLGQQCDNVSSLRENQKMKKSPVFMHDDVPVQFSSPEPGPRRNQLTEQEVRYCNRGHRAATSERTEEKGKGEKGKGGSNDALDTENDILEPFNTERLRPVRQRMKNAVVHIQENGDVCMEFLRREGQDDRVLDVILITKDGRKMKVYVPPKTQFVSVSEQPVPVPDKCKTFEFPNIPVKYLKKYQYAARFVAIAKAGTPKVTLYTHRAKCMLMENTNFCAEFYDGTKFSSGKKGVKIIEKDGTSLTLESAVDNARLSSETRNILEYVNQCRHQCVQLEQVITAVQSSCPGANELFPVLVGRRPEYRCISNSGSNGDLTRNDGCVSPNIPNLQMTTFDGTLLSTTANQTFEKTIGNKAPSSATSSSSSNSGLGQKTKQLPTPSVNQIFVADVGWASSTANGEVWVRFQDGTQMNVKSSETYVVYIDAAGKVYKYQHSDPLPDFVKQKLSKLPFVLEKLHRKSPQMVSTSTSLV</sequence>
<dbReference type="PROSITE" id="PS50078">
    <property type="entry name" value="POLO_BOX"/>
    <property type="match status" value="1"/>
</dbReference>
<dbReference type="EC" id="2.7.11.21" evidence="2"/>
<reference evidence="21 22" key="1">
    <citation type="submission" date="2024-04" db="EMBL/GenBank/DDBJ databases">
        <authorList>
            <consortium name="Genoscope - CEA"/>
            <person name="William W."/>
        </authorList>
    </citation>
    <scope>NUCLEOTIDE SEQUENCE [LARGE SCALE GENOMIC DNA]</scope>
</reference>
<keyword evidence="10" id="KW-0832">Ubl conjugation</keyword>
<evidence type="ECO:0000256" key="13">
    <source>
        <dbReference type="ARBA" id="ARBA00047802"/>
    </source>
</evidence>
<dbReference type="Pfam" id="PF18409">
    <property type="entry name" value="Plk4_PB2"/>
    <property type="match status" value="1"/>
</dbReference>
<dbReference type="InterPro" id="IPR033696">
    <property type="entry name" value="POLO_box_Plk4_C"/>
</dbReference>
<dbReference type="SUPFAM" id="SSF82615">
    <property type="entry name" value="Polo-box domain"/>
    <property type="match status" value="1"/>
</dbReference>
<dbReference type="InterPro" id="IPR000719">
    <property type="entry name" value="Prot_kinase_dom"/>
</dbReference>
<dbReference type="Gene3D" id="1.10.510.10">
    <property type="entry name" value="Transferase(Phosphotransferase) domain 1"/>
    <property type="match status" value="1"/>
</dbReference>
<evidence type="ECO:0000313" key="22">
    <source>
        <dbReference type="Proteomes" id="UP001497497"/>
    </source>
</evidence>
<evidence type="ECO:0000259" key="17">
    <source>
        <dbReference type="PROSITE" id="PS50011"/>
    </source>
</evidence>
<dbReference type="InterPro" id="IPR033699">
    <property type="entry name" value="POLO_box_Plk4_1"/>
</dbReference>
<dbReference type="PROSITE" id="PS51985">
    <property type="entry name" value="CPB2"/>
    <property type="match status" value="1"/>
</dbReference>
<dbReference type="Pfam" id="PF18190">
    <property type="entry name" value="Plk4_PB1"/>
    <property type="match status" value="1"/>
</dbReference>
<dbReference type="PROSITE" id="PS00107">
    <property type="entry name" value="PROTEIN_KINASE_ATP"/>
    <property type="match status" value="1"/>
</dbReference>
<feature type="compositionally biased region" description="Low complexity" evidence="16">
    <location>
        <begin position="842"/>
        <end position="852"/>
    </location>
</feature>
<feature type="domain" description="POLO box" evidence="18">
    <location>
        <begin position="865"/>
        <end position="942"/>
    </location>
</feature>
<comment type="catalytic activity">
    <reaction evidence="13">
        <text>L-threonyl-[protein] + ATP = O-phospho-L-threonyl-[protein] + ADP + H(+)</text>
        <dbReference type="Rhea" id="RHEA:46608"/>
        <dbReference type="Rhea" id="RHEA-COMP:11060"/>
        <dbReference type="Rhea" id="RHEA-COMP:11605"/>
        <dbReference type="ChEBI" id="CHEBI:15378"/>
        <dbReference type="ChEBI" id="CHEBI:30013"/>
        <dbReference type="ChEBI" id="CHEBI:30616"/>
        <dbReference type="ChEBI" id="CHEBI:61977"/>
        <dbReference type="ChEBI" id="CHEBI:456216"/>
        <dbReference type="EC" id="2.7.11.21"/>
    </reaction>
</comment>
<dbReference type="CDD" id="cd13114">
    <property type="entry name" value="POLO_box_Plk4_1"/>
    <property type="match status" value="1"/>
</dbReference>
<evidence type="ECO:0000256" key="15">
    <source>
        <dbReference type="PROSITE-ProRule" id="PRU10141"/>
    </source>
</evidence>
<feature type="domain" description="Cryptic POLO box 2 (CPB2)" evidence="20">
    <location>
        <begin position="681"/>
        <end position="792"/>
    </location>
</feature>
<gene>
    <name evidence="21" type="ORF">GSLYS_00005014001</name>
</gene>
<evidence type="ECO:0000313" key="21">
    <source>
        <dbReference type="EMBL" id="CAL1530889.1"/>
    </source>
</evidence>
<dbReference type="FunFam" id="3.30.200.20:FF:000042">
    <property type="entry name" value="Aurora kinase A"/>
    <property type="match status" value="1"/>
</dbReference>
<accession>A0AAV2HEL1</accession>
<feature type="compositionally biased region" description="Basic and acidic residues" evidence="16">
    <location>
        <begin position="356"/>
        <end position="368"/>
    </location>
</feature>
<organism evidence="21 22">
    <name type="scientific">Lymnaea stagnalis</name>
    <name type="common">Great pond snail</name>
    <name type="synonym">Helix stagnalis</name>
    <dbReference type="NCBI Taxonomy" id="6523"/>
    <lineage>
        <taxon>Eukaryota</taxon>
        <taxon>Metazoa</taxon>
        <taxon>Spiralia</taxon>
        <taxon>Lophotrochozoa</taxon>
        <taxon>Mollusca</taxon>
        <taxon>Gastropoda</taxon>
        <taxon>Heterobranchia</taxon>
        <taxon>Euthyneura</taxon>
        <taxon>Panpulmonata</taxon>
        <taxon>Hygrophila</taxon>
        <taxon>Lymnaeoidea</taxon>
        <taxon>Lymnaeidae</taxon>
        <taxon>Lymnaea</taxon>
    </lineage>
</organism>
<protein>
    <recommendedName>
        <fullName evidence="3">Serine/threonine-protein kinase PLK4</fullName>
        <ecNumber evidence="2">2.7.11.21</ecNumber>
    </recommendedName>
    <alternativeName>
        <fullName evidence="12">Polo-like kinase 4</fullName>
    </alternativeName>
</protein>
<evidence type="ECO:0000259" key="20">
    <source>
        <dbReference type="PROSITE" id="PS51985"/>
    </source>
</evidence>
<evidence type="ECO:0000256" key="7">
    <source>
        <dbReference type="ARBA" id="ARBA00022741"/>
    </source>
</evidence>
<feature type="region of interest" description="Disordered" evidence="16">
    <location>
        <begin position="397"/>
        <end position="437"/>
    </location>
</feature>
<proteinExistence type="predicted"/>
<dbReference type="Pfam" id="PF00069">
    <property type="entry name" value="Pkinase"/>
    <property type="match status" value="1"/>
</dbReference>
<evidence type="ECO:0000256" key="2">
    <source>
        <dbReference type="ARBA" id="ARBA00012424"/>
    </source>
</evidence>
<keyword evidence="22" id="KW-1185">Reference proteome</keyword>
<feature type="domain" description="Cryptic POLO box 1 (CPB1)" evidence="19">
    <location>
        <begin position="567"/>
        <end position="680"/>
    </location>
</feature>
<evidence type="ECO:0000256" key="14">
    <source>
        <dbReference type="ARBA" id="ARBA00048347"/>
    </source>
</evidence>
<dbReference type="PROSITE" id="PS51984">
    <property type="entry name" value="CPB1"/>
    <property type="match status" value="1"/>
</dbReference>
<keyword evidence="5" id="KW-0723">Serine/threonine-protein kinase</keyword>
<keyword evidence="11" id="KW-0206">Cytoskeleton</keyword>
<dbReference type="InterPro" id="IPR047108">
    <property type="entry name" value="Plk4-like_POLO_box_2_sf"/>
</dbReference>
<evidence type="ECO:0000256" key="5">
    <source>
        <dbReference type="ARBA" id="ARBA00022527"/>
    </source>
</evidence>
<keyword evidence="8" id="KW-0418">Kinase</keyword>
<dbReference type="FunFam" id="1.10.510.10:FF:000576">
    <property type="entry name" value="Serine/threonine-protein kinase PLK4"/>
    <property type="match status" value="1"/>
</dbReference>
<evidence type="ECO:0000259" key="18">
    <source>
        <dbReference type="PROSITE" id="PS50078"/>
    </source>
</evidence>
<dbReference type="CDD" id="cd13116">
    <property type="entry name" value="POLO_box_Plk4_3"/>
    <property type="match status" value="1"/>
</dbReference>
<evidence type="ECO:0000256" key="10">
    <source>
        <dbReference type="ARBA" id="ARBA00022843"/>
    </source>
</evidence>
<dbReference type="Proteomes" id="UP001497497">
    <property type="component" value="Unassembled WGS sequence"/>
</dbReference>
<evidence type="ECO:0000259" key="19">
    <source>
        <dbReference type="PROSITE" id="PS51984"/>
    </source>
</evidence>
<feature type="compositionally biased region" description="Polar residues" evidence="16">
    <location>
        <begin position="336"/>
        <end position="347"/>
    </location>
</feature>
<dbReference type="GO" id="GO:0005814">
    <property type="term" value="C:centriole"/>
    <property type="evidence" value="ECO:0007669"/>
    <property type="project" value="UniProtKB-SubCell"/>
</dbReference>
<feature type="domain" description="Protein kinase" evidence="17">
    <location>
        <begin position="11"/>
        <end position="267"/>
    </location>
</feature>
<dbReference type="Gene3D" id="2.40.50.930">
    <property type="match status" value="1"/>
</dbReference>
<comment type="subcellular location">
    <subcellularLocation>
        <location evidence="1">Cytoplasm</location>
        <location evidence="1">Cytoskeleton</location>
        <location evidence="1">Microtubule organizing center</location>
        <location evidence="1">Centrosome</location>
        <location evidence="1">Centriole</location>
    </subcellularLocation>
</comment>
<comment type="catalytic activity">
    <reaction evidence="14">
        <text>L-seryl-[protein] + ATP = O-phospho-L-seryl-[protein] + ADP + H(+)</text>
        <dbReference type="Rhea" id="RHEA:17989"/>
        <dbReference type="Rhea" id="RHEA-COMP:9863"/>
        <dbReference type="Rhea" id="RHEA-COMP:11604"/>
        <dbReference type="ChEBI" id="CHEBI:15378"/>
        <dbReference type="ChEBI" id="CHEBI:29999"/>
        <dbReference type="ChEBI" id="CHEBI:30616"/>
        <dbReference type="ChEBI" id="CHEBI:83421"/>
        <dbReference type="ChEBI" id="CHEBI:456216"/>
        <dbReference type="EC" id="2.7.11.21"/>
    </reaction>
</comment>
<evidence type="ECO:0000256" key="8">
    <source>
        <dbReference type="ARBA" id="ARBA00022777"/>
    </source>
</evidence>
<keyword evidence="6" id="KW-0808">Transferase</keyword>
<dbReference type="InterPro" id="IPR046437">
    <property type="entry name" value="Ser_Thr-PK_POLO_box_1_sf"/>
</dbReference>
<dbReference type="GO" id="GO:0004674">
    <property type="term" value="F:protein serine/threonine kinase activity"/>
    <property type="evidence" value="ECO:0007669"/>
    <property type="project" value="UniProtKB-KW"/>
</dbReference>
<feature type="compositionally biased region" description="Low complexity" evidence="16">
    <location>
        <begin position="428"/>
        <end position="437"/>
    </location>
</feature>
<dbReference type="SUPFAM" id="SSF56112">
    <property type="entry name" value="Protein kinase-like (PK-like)"/>
    <property type="match status" value="1"/>
</dbReference>
<evidence type="ECO:0000256" key="11">
    <source>
        <dbReference type="ARBA" id="ARBA00023212"/>
    </source>
</evidence>
<dbReference type="InterPro" id="IPR017441">
    <property type="entry name" value="Protein_kinase_ATP_BS"/>
</dbReference>
<dbReference type="InterPro" id="IPR011009">
    <property type="entry name" value="Kinase-like_dom_sf"/>
</dbReference>
<feature type="binding site" evidence="15">
    <location>
        <position position="43"/>
    </location>
    <ligand>
        <name>ATP</name>
        <dbReference type="ChEBI" id="CHEBI:30616"/>
    </ligand>
</feature>
<evidence type="ECO:0000256" key="9">
    <source>
        <dbReference type="ARBA" id="ARBA00022840"/>
    </source>
</evidence>
<dbReference type="AlphaFoldDB" id="A0AAV2HEL1"/>
<evidence type="ECO:0000256" key="1">
    <source>
        <dbReference type="ARBA" id="ARBA00004114"/>
    </source>
</evidence>
<keyword evidence="7 15" id="KW-0547">Nucleotide-binding</keyword>
<dbReference type="Gene3D" id="3.30.1120.130">
    <property type="match status" value="1"/>
</dbReference>
<dbReference type="EMBL" id="CAXITT010000077">
    <property type="protein sequence ID" value="CAL1530889.1"/>
    <property type="molecule type" value="Genomic_DNA"/>
</dbReference>
<feature type="compositionally biased region" description="Pro residues" evidence="16">
    <location>
        <begin position="406"/>
        <end position="419"/>
    </location>
</feature>
<dbReference type="PANTHER" id="PTHR24345">
    <property type="entry name" value="SERINE/THREONINE-PROTEIN KINASE PLK"/>
    <property type="match status" value="1"/>
</dbReference>
<feature type="region of interest" description="Disordered" evidence="16">
    <location>
        <begin position="835"/>
        <end position="861"/>
    </location>
</feature>
<feature type="region of interest" description="Disordered" evidence="16">
    <location>
        <begin position="537"/>
        <end position="570"/>
    </location>
</feature>
<name>A0AAV2HEL1_LYMST</name>
<evidence type="ECO:0000256" key="4">
    <source>
        <dbReference type="ARBA" id="ARBA00022490"/>
    </source>
</evidence>
<evidence type="ECO:0000256" key="12">
    <source>
        <dbReference type="ARBA" id="ARBA00030332"/>
    </source>
</evidence>
<feature type="compositionally biased region" description="Basic and acidic residues" evidence="16">
    <location>
        <begin position="543"/>
        <end position="558"/>
    </location>
</feature>
<dbReference type="PANTHER" id="PTHR24345:SF91">
    <property type="entry name" value="SERINE_THREONINE-PROTEIN KINASE PLK4"/>
    <property type="match status" value="1"/>
</dbReference>
<dbReference type="GO" id="GO:0005634">
    <property type="term" value="C:nucleus"/>
    <property type="evidence" value="ECO:0007669"/>
    <property type="project" value="TreeGrafter"/>
</dbReference>
<keyword evidence="4" id="KW-0963">Cytoplasm</keyword>
<dbReference type="GO" id="GO:0005524">
    <property type="term" value="F:ATP binding"/>
    <property type="evidence" value="ECO:0007669"/>
    <property type="project" value="UniProtKB-UniRule"/>
</dbReference>
<keyword evidence="9 15" id="KW-0067">ATP-binding</keyword>
<dbReference type="Gene3D" id="3.30.1120.120">
    <property type="match status" value="1"/>
</dbReference>
<dbReference type="PROSITE" id="PS50011">
    <property type="entry name" value="PROTEIN_KINASE_DOM"/>
    <property type="match status" value="1"/>
</dbReference>